<protein>
    <submittedName>
        <fullName evidence="1">Uncharacterized protein</fullName>
    </submittedName>
</protein>
<dbReference type="Proteomes" id="UP001152320">
    <property type="component" value="Chromosome 22"/>
</dbReference>
<name>A0A9Q0YL05_HOLLE</name>
<dbReference type="EMBL" id="JAIZAY010000022">
    <property type="protein sequence ID" value="KAJ8020746.1"/>
    <property type="molecule type" value="Genomic_DNA"/>
</dbReference>
<proteinExistence type="predicted"/>
<evidence type="ECO:0000313" key="1">
    <source>
        <dbReference type="EMBL" id="KAJ8020746.1"/>
    </source>
</evidence>
<evidence type="ECO:0000313" key="2">
    <source>
        <dbReference type="Proteomes" id="UP001152320"/>
    </source>
</evidence>
<keyword evidence="2" id="KW-1185">Reference proteome</keyword>
<reference evidence="1" key="1">
    <citation type="submission" date="2021-10" db="EMBL/GenBank/DDBJ databases">
        <title>Tropical sea cucumber genome reveals ecological adaptation and Cuvierian tubules defense mechanism.</title>
        <authorList>
            <person name="Chen T."/>
        </authorList>
    </citation>
    <scope>NUCLEOTIDE SEQUENCE</scope>
    <source>
        <strain evidence="1">Nanhai2018</strain>
        <tissue evidence="1">Muscle</tissue>
    </source>
</reference>
<dbReference type="AlphaFoldDB" id="A0A9Q0YL05"/>
<comment type="caution">
    <text evidence="1">The sequence shown here is derived from an EMBL/GenBank/DDBJ whole genome shotgun (WGS) entry which is preliminary data.</text>
</comment>
<gene>
    <name evidence="1" type="ORF">HOLleu_40425</name>
</gene>
<accession>A0A9Q0YL05</accession>
<sequence length="72" mass="7921">MVVSIWVQTGLGATAPPHSGETYFSGILMEILGHFAGVTQLCLGQDGLSPPPPPHRQEKRRLRTALFKFNYV</sequence>
<organism evidence="1 2">
    <name type="scientific">Holothuria leucospilota</name>
    <name type="common">Black long sea cucumber</name>
    <name type="synonym">Mertensiothuria leucospilota</name>
    <dbReference type="NCBI Taxonomy" id="206669"/>
    <lineage>
        <taxon>Eukaryota</taxon>
        <taxon>Metazoa</taxon>
        <taxon>Echinodermata</taxon>
        <taxon>Eleutherozoa</taxon>
        <taxon>Echinozoa</taxon>
        <taxon>Holothuroidea</taxon>
        <taxon>Aspidochirotacea</taxon>
        <taxon>Aspidochirotida</taxon>
        <taxon>Holothuriidae</taxon>
        <taxon>Holothuria</taxon>
    </lineage>
</organism>